<evidence type="ECO:0000256" key="1">
    <source>
        <dbReference type="SAM" id="MobiDB-lite"/>
    </source>
</evidence>
<feature type="compositionally biased region" description="Basic and acidic residues" evidence="1">
    <location>
        <begin position="170"/>
        <end position="193"/>
    </location>
</feature>
<accession>A0ABP8R9K4</accession>
<keyword evidence="2" id="KW-1133">Transmembrane helix</keyword>
<organism evidence="3 4">
    <name type="scientific">Actinoallomurus oryzae</name>
    <dbReference type="NCBI Taxonomy" id="502180"/>
    <lineage>
        <taxon>Bacteria</taxon>
        <taxon>Bacillati</taxon>
        <taxon>Actinomycetota</taxon>
        <taxon>Actinomycetes</taxon>
        <taxon>Streptosporangiales</taxon>
        <taxon>Thermomonosporaceae</taxon>
        <taxon>Actinoallomurus</taxon>
    </lineage>
</organism>
<protein>
    <recommendedName>
        <fullName evidence="5">DUF2637 domain-containing protein</fullName>
    </recommendedName>
</protein>
<evidence type="ECO:0000256" key="2">
    <source>
        <dbReference type="SAM" id="Phobius"/>
    </source>
</evidence>
<feature type="region of interest" description="Disordered" evidence="1">
    <location>
        <begin position="219"/>
        <end position="279"/>
    </location>
</feature>
<dbReference type="EMBL" id="BAABHF010000096">
    <property type="protein sequence ID" value="GAA4522874.1"/>
    <property type="molecule type" value="Genomic_DNA"/>
</dbReference>
<keyword evidence="2" id="KW-0812">Transmembrane</keyword>
<keyword evidence="4" id="KW-1185">Reference proteome</keyword>
<feature type="transmembrane region" description="Helical" evidence="2">
    <location>
        <begin position="25"/>
        <end position="46"/>
    </location>
</feature>
<reference evidence="4" key="1">
    <citation type="journal article" date="2019" name="Int. J. Syst. Evol. Microbiol.">
        <title>The Global Catalogue of Microorganisms (GCM) 10K type strain sequencing project: providing services to taxonomists for standard genome sequencing and annotation.</title>
        <authorList>
            <consortium name="The Broad Institute Genomics Platform"/>
            <consortium name="The Broad Institute Genome Sequencing Center for Infectious Disease"/>
            <person name="Wu L."/>
            <person name="Ma J."/>
        </authorList>
    </citation>
    <scope>NUCLEOTIDE SEQUENCE [LARGE SCALE GENOMIC DNA]</scope>
    <source>
        <strain evidence="4">JCM 17933</strain>
    </source>
</reference>
<evidence type="ECO:0000313" key="3">
    <source>
        <dbReference type="EMBL" id="GAA4522874.1"/>
    </source>
</evidence>
<dbReference type="RefSeq" id="WP_345475940.1">
    <property type="nucleotide sequence ID" value="NZ_BAABHF010000096.1"/>
</dbReference>
<feature type="compositionally biased region" description="Basic and acidic residues" evidence="1">
    <location>
        <begin position="343"/>
        <end position="352"/>
    </location>
</feature>
<keyword evidence="2" id="KW-0472">Membrane</keyword>
<gene>
    <name evidence="3" type="ORF">GCM10023191_102380</name>
</gene>
<dbReference type="Proteomes" id="UP001500503">
    <property type="component" value="Unassembled WGS sequence"/>
</dbReference>
<name>A0ABP8R9K4_9ACTN</name>
<evidence type="ECO:0008006" key="5">
    <source>
        <dbReference type="Google" id="ProtNLM"/>
    </source>
</evidence>
<feature type="transmembrane region" description="Helical" evidence="2">
    <location>
        <begin position="98"/>
        <end position="116"/>
    </location>
</feature>
<evidence type="ECO:0000313" key="4">
    <source>
        <dbReference type="Proteomes" id="UP001500503"/>
    </source>
</evidence>
<feature type="transmembrane region" description="Helical" evidence="2">
    <location>
        <begin position="66"/>
        <end position="86"/>
    </location>
</feature>
<proteinExistence type="predicted"/>
<comment type="caution">
    <text evidence="3">The sequence shown here is derived from an EMBL/GenBank/DDBJ whole genome shotgun (WGS) entry which is preliminary data.</text>
</comment>
<sequence length="409" mass="42892">MTTTPANERADERTVSSQDTAPRRWGWAILLLTSGISLAFNIGHAINGNPTASAGHSSRPFTHVPMPLAVLYGVAPVLVAMMLSHLIAIQNGGWGKRVATGAVFVAAMSLSVRSIYEVLQPLAGSWGLLFAAMLDVSALLALNEVLASGHDTTPDATQDRDIATGPTGDVAHHDVRVDRDINRDIRPGGRRDMPPGLPGDISRIAGGDVAARSDIAAPRQPALPAPTPSAGAKPGTGQARTAEQVVDIDARRRRTEPARKPAGDKPAGEQTRSRSTVEQQVDNLAKAQAILAVESNISGAELGRRLGLTPRQGQRLIKEIKEAEQSPTATAEGHDIPGASGSDIERDTDRDITGPSRSDIGAESASNVARPAPEPRRDITTATKTDVARDTGDADGDVAEATPLSEAVR</sequence>
<feature type="compositionally biased region" description="Basic and acidic residues" evidence="1">
    <location>
        <begin position="255"/>
        <end position="267"/>
    </location>
</feature>
<feature type="region of interest" description="Disordered" evidence="1">
    <location>
        <begin position="151"/>
        <end position="204"/>
    </location>
</feature>
<feature type="region of interest" description="Disordered" evidence="1">
    <location>
        <begin position="321"/>
        <end position="409"/>
    </location>
</feature>